<sequence length="68" mass="7201">MVPGGSSSASASSSAFLSSGLNLTSSSLLIQQQSYGSIQIQITDIGFTYSAQNPAISNEFLQLRDWLQ</sequence>
<dbReference type="AlphaFoldDB" id="A0A0A9H6K9"/>
<name>A0A0A9H6K9_ARUDO</name>
<proteinExistence type="predicted"/>
<reference evidence="1" key="1">
    <citation type="submission" date="2014-09" db="EMBL/GenBank/DDBJ databases">
        <authorList>
            <person name="Magalhaes I.L.F."/>
            <person name="Oliveira U."/>
            <person name="Santos F.R."/>
            <person name="Vidigal T.H.D.A."/>
            <person name="Brescovit A.D."/>
            <person name="Santos A.J."/>
        </authorList>
    </citation>
    <scope>NUCLEOTIDE SEQUENCE</scope>
    <source>
        <tissue evidence="1">Shoot tissue taken approximately 20 cm above the soil surface</tissue>
    </source>
</reference>
<organism evidence="1">
    <name type="scientific">Arundo donax</name>
    <name type="common">Giant reed</name>
    <name type="synonym">Donax arundinaceus</name>
    <dbReference type="NCBI Taxonomy" id="35708"/>
    <lineage>
        <taxon>Eukaryota</taxon>
        <taxon>Viridiplantae</taxon>
        <taxon>Streptophyta</taxon>
        <taxon>Embryophyta</taxon>
        <taxon>Tracheophyta</taxon>
        <taxon>Spermatophyta</taxon>
        <taxon>Magnoliopsida</taxon>
        <taxon>Liliopsida</taxon>
        <taxon>Poales</taxon>
        <taxon>Poaceae</taxon>
        <taxon>PACMAD clade</taxon>
        <taxon>Arundinoideae</taxon>
        <taxon>Arundineae</taxon>
        <taxon>Arundo</taxon>
    </lineage>
</organism>
<protein>
    <submittedName>
        <fullName evidence="1">Uncharacterized protein</fullName>
    </submittedName>
</protein>
<reference evidence="1" key="2">
    <citation type="journal article" date="2015" name="Data Brief">
        <title>Shoot transcriptome of the giant reed, Arundo donax.</title>
        <authorList>
            <person name="Barrero R.A."/>
            <person name="Guerrero F.D."/>
            <person name="Moolhuijzen P."/>
            <person name="Goolsby J.A."/>
            <person name="Tidwell J."/>
            <person name="Bellgard S.E."/>
            <person name="Bellgard M.I."/>
        </authorList>
    </citation>
    <scope>NUCLEOTIDE SEQUENCE</scope>
    <source>
        <tissue evidence="1">Shoot tissue taken approximately 20 cm above the soil surface</tissue>
    </source>
</reference>
<accession>A0A0A9H6K9</accession>
<evidence type="ECO:0000313" key="1">
    <source>
        <dbReference type="EMBL" id="JAE32845.1"/>
    </source>
</evidence>
<dbReference type="EMBL" id="GBRH01165051">
    <property type="protein sequence ID" value="JAE32845.1"/>
    <property type="molecule type" value="Transcribed_RNA"/>
</dbReference>